<dbReference type="OrthoDB" id="6418436at2759"/>
<evidence type="ECO:0000256" key="7">
    <source>
        <dbReference type="ARBA" id="ARBA00023170"/>
    </source>
</evidence>
<dbReference type="SMART" id="SM00399">
    <property type="entry name" value="ZnF_C4"/>
    <property type="match status" value="1"/>
</dbReference>
<proteinExistence type="predicted"/>
<dbReference type="InterPro" id="IPR050274">
    <property type="entry name" value="Nuclear_hormone_rcpt_NR2"/>
</dbReference>
<dbReference type="Proteomes" id="UP000886998">
    <property type="component" value="Unassembled WGS sequence"/>
</dbReference>
<dbReference type="AlphaFoldDB" id="A0A8X7CKE1"/>
<keyword evidence="4" id="KW-0805">Transcription regulation</keyword>
<evidence type="ECO:0000313" key="10">
    <source>
        <dbReference type="EMBL" id="GFY71808.1"/>
    </source>
</evidence>
<dbReference type="SUPFAM" id="SSF57716">
    <property type="entry name" value="Glucocorticoid receptor-like (DNA-binding domain)"/>
    <property type="match status" value="1"/>
</dbReference>
<dbReference type="PRINTS" id="PR00047">
    <property type="entry name" value="STROIDFINGER"/>
</dbReference>
<dbReference type="EMBL" id="BMAV01019100">
    <property type="protein sequence ID" value="GFY71808.1"/>
    <property type="molecule type" value="Genomic_DNA"/>
</dbReference>
<dbReference type="GO" id="GO:0043565">
    <property type="term" value="F:sequence-specific DNA binding"/>
    <property type="evidence" value="ECO:0007669"/>
    <property type="project" value="InterPro"/>
</dbReference>
<evidence type="ECO:0000256" key="4">
    <source>
        <dbReference type="ARBA" id="ARBA00023015"/>
    </source>
</evidence>
<keyword evidence="5" id="KW-0238">DNA-binding</keyword>
<keyword evidence="11" id="KW-1185">Reference proteome</keyword>
<dbReference type="PROSITE" id="PS51030">
    <property type="entry name" value="NUCLEAR_REC_DBD_2"/>
    <property type="match status" value="1"/>
</dbReference>
<organism evidence="10 11">
    <name type="scientific">Trichonephila inaurata madagascariensis</name>
    <dbReference type="NCBI Taxonomy" id="2747483"/>
    <lineage>
        <taxon>Eukaryota</taxon>
        <taxon>Metazoa</taxon>
        <taxon>Ecdysozoa</taxon>
        <taxon>Arthropoda</taxon>
        <taxon>Chelicerata</taxon>
        <taxon>Arachnida</taxon>
        <taxon>Araneae</taxon>
        <taxon>Araneomorphae</taxon>
        <taxon>Entelegynae</taxon>
        <taxon>Araneoidea</taxon>
        <taxon>Nephilidae</taxon>
        <taxon>Trichonephila</taxon>
        <taxon>Trichonephila inaurata</taxon>
    </lineage>
</organism>
<dbReference type="PANTHER" id="PTHR24083">
    <property type="entry name" value="NUCLEAR HORMONE RECEPTOR"/>
    <property type="match status" value="1"/>
</dbReference>
<dbReference type="Gene3D" id="3.30.50.10">
    <property type="entry name" value="Erythroid Transcription Factor GATA-1, subunit A"/>
    <property type="match status" value="1"/>
</dbReference>
<dbReference type="GO" id="GO:0008270">
    <property type="term" value="F:zinc ion binding"/>
    <property type="evidence" value="ECO:0007669"/>
    <property type="project" value="UniProtKB-KW"/>
</dbReference>
<dbReference type="InterPro" id="IPR013088">
    <property type="entry name" value="Znf_NHR/GATA"/>
</dbReference>
<evidence type="ECO:0000313" key="11">
    <source>
        <dbReference type="Proteomes" id="UP000886998"/>
    </source>
</evidence>
<accession>A0A8X7CKE1</accession>
<evidence type="ECO:0000256" key="2">
    <source>
        <dbReference type="ARBA" id="ARBA00022771"/>
    </source>
</evidence>
<reference evidence="10" key="1">
    <citation type="submission" date="2020-08" db="EMBL/GenBank/DDBJ databases">
        <title>Multicomponent nature underlies the extraordinary mechanical properties of spider dragline silk.</title>
        <authorList>
            <person name="Kono N."/>
            <person name="Nakamura H."/>
            <person name="Mori M."/>
            <person name="Yoshida Y."/>
            <person name="Ohtoshi R."/>
            <person name="Malay A.D."/>
            <person name="Moran D.A.P."/>
            <person name="Tomita M."/>
            <person name="Numata K."/>
            <person name="Arakawa K."/>
        </authorList>
    </citation>
    <scope>NUCLEOTIDE SEQUENCE</scope>
</reference>
<evidence type="ECO:0000256" key="5">
    <source>
        <dbReference type="ARBA" id="ARBA00023125"/>
    </source>
</evidence>
<dbReference type="GO" id="GO:0003700">
    <property type="term" value="F:DNA-binding transcription factor activity"/>
    <property type="evidence" value="ECO:0007669"/>
    <property type="project" value="InterPro"/>
</dbReference>
<keyword evidence="7" id="KW-0675">Receptor</keyword>
<evidence type="ECO:0000256" key="6">
    <source>
        <dbReference type="ARBA" id="ARBA00023163"/>
    </source>
</evidence>
<keyword evidence="3" id="KW-0862">Zinc</keyword>
<keyword evidence="1" id="KW-0479">Metal-binding</keyword>
<sequence length="91" mass="10245">MAVEPAQECDVWCVGDISSGKHYGVLACNGCSGFFKRSVRRKLVYRCQAASGECLVDKAHRNQCQACRLRKCLECGMNKDGVYHKTYFIFV</sequence>
<feature type="domain" description="Nuclear receptor" evidence="9">
    <location>
        <begin position="6"/>
        <end position="84"/>
    </location>
</feature>
<evidence type="ECO:0000256" key="1">
    <source>
        <dbReference type="ARBA" id="ARBA00022723"/>
    </source>
</evidence>
<evidence type="ECO:0000256" key="3">
    <source>
        <dbReference type="ARBA" id="ARBA00022833"/>
    </source>
</evidence>
<keyword evidence="8" id="KW-0539">Nucleus</keyword>
<comment type="caution">
    <text evidence="10">The sequence shown here is derived from an EMBL/GenBank/DDBJ whole genome shotgun (WGS) entry which is preliminary data.</text>
</comment>
<evidence type="ECO:0000256" key="8">
    <source>
        <dbReference type="ARBA" id="ARBA00023242"/>
    </source>
</evidence>
<evidence type="ECO:0000259" key="9">
    <source>
        <dbReference type="PROSITE" id="PS51030"/>
    </source>
</evidence>
<gene>
    <name evidence="10" type="primary">NR2E3</name>
    <name evidence="10" type="ORF">TNIN_154691</name>
</gene>
<keyword evidence="6" id="KW-0804">Transcription</keyword>
<dbReference type="InterPro" id="IPR001628">
    <property type="entry name" value="Znf_hrmn_rcpt"/>
</dbReference>
<dbReference type="Pfam" id="PF00105">
    <property type="entry name" value="zf-C4"/>
    <property type="match status" value="1"/>
</dbReference>
<protein>
    <submittedName>
        <fullName evidence="10">Photoreceptor-specific nuclear receptor</fullName>
    </submittedName>
</protein>
<name>A0A8X7CKE1_9ARAC</name>
<keyword evidence="2" id="KW-0863">Zinc-finger</keyword>